<dbReference type="EMBL" id="BQNB010021707">
    <property type="protein sequence ID" value="GJU09212.1"/>
    <property type="molecule type" value="Genomic_DNA"/>
</dbReference>
<name>A0ABQ5JCD6_9ASTR</name>
<comment type="caution">
    <text evidence="1">The sequence shown here is derived from an EMBL/GenBank/DDBJ whole genome shotgun (WGS) entry which is preliminary data.</text>
</comment>
<sequence>MEEEHSINVIEVTKLIDMNKQILEKENEVESNGDNVLPEVTDPIPLWKKLQLFNMNLMWDEHGYQKNRTVLEPYRYRLVPVPVIVTRYRLSLPGMVPVP</sequence>
<reference evidence="1" key="1">
    <citation type="journal article" date="2022" name="Int. J. Mol. Sci.">
        <title>Draft Genome of Tanacetum Coccineum: Genomic Comparison of Closely Related Tanacetum-Family Plants.</title>
        <authorList>
            <person name="Yamashiro T."/>
            <person name="Shiraishi A."/>
            <person name="Nakayama K."/>
            <person name="Satake H."/>
        </authorList>
    </citation>
    <scope>NUCLEOTIDE SEQUENCE</scope>
</reference>
<protein>
    <submittedName>
        <fullName evidence="1">Uncharacterized protein</fullName>
    </submittedName>
</protein>
<reference evidence="1" key="2">
    <citation type="submission" date="2022-01" db="EMBL/GenBank/DDBJ databases">
        <authorList>
            <person name="Yamashiro T."/>
            <person name="Shiraishi A."/>
            <person name="Satake H."/>
            <person name="Nakayama K."/>
        </authorList>
    </citation>
    <scope>NUCLEOTIDE SEQUENCE</scope>
</reference>
<proteinExistence type="predicted"/>
<accession>A0ABQ5JCD6</accession>
<evidence type="ECO:0000313" key="1">
    <source>
        <dbReference type="EMBL" id="GJU09212.1"/>
    </source>
</evidence>
<evidence type="ECO:0000313" key="2">
    <source>
        <dbReference type="Proteomes" id="UP001151760"/>
    </source>
</evidence>
<organism evidence="1 2">
    <name type="scientific">Tanacetum coccineum</name>
    <dbReference type="NCBI Taxonomy" id="301880"/>
    <lineage>
        <taxon>Eukaryota</taxon>
        <taxon>Viridiplantae</taxon>
        <taxon>Streptophyta</taxon>
        <taxon>Embryophyta</taxon>
        <taxon>Tracheophyta</taxon>
        <taxon>Spermatophyta</taxon>
        <taxon>Magnoliopsida</taxon>
        <taxon>eudicotyledons</taxon>
        <taxon>Gunneridae</taxon>
        <taxon>Pentapetalae</taxon>
        <taxon>asterids</taxon>
        <taxon>campanulids</taxon>
        <taxon>Asterales</taxon>
        <taxon>Asteraceae</taxon>
        <taxon>Asteroideae</taxon>
        <taxon>Anthemideae</taxon>
        <taxon>Anthemidinae</taxon>
        <taxon>Tanacetum</taxon>
    </lineage>
</organism>
<keyword evidence="2" id="KW-1185">Reference proteome</keyword>
<dbReference type="Proteomes" id="UP001151760">
    <property type="component" value="Unassembled WGS sequence"/>
</dbReference>
<gene>
    <name evidence="1" type="ORF">Tco_1125642</name>
</gene>